<evidence type="ECO:0000313" key="12">
    <source>
        <dbReference type="EMBL" id="MDB0580583.1"/>
    </source>
</evidence>
<dbReference type="PANTHER" id="PTHR11717:SF31">
    <property type="entry name" value="LOW MOLECULAR WEIGHT PROTEIN-TYROSINE-PHOSPHATASE ETP-RELATED"/>
    <property type="match status" value="1"/>
</dbReference>
<comment type="function">
    <text evidence="5">Dephosphorylates the phosphotyrosine-containing proteins.</text>
</comment>
<evidence type="ECO:0000256" key="3">
    <source>
        <dbReference type="ARBA" id="ARBA00022801"/>
    </source>
</evidence>
<protein>
    <recommendedName>
        <fullName evidence="6">Low molecular weight protein-tyrosine-phosphatase PtpB</fullName>
        <ecNumber evidence="2">3.1.3.48</ecNumber>
    </recommendedName>
    <alternativeName>
        <fullName evidence="7">Phosphotyrosine phosphatase B</fullName>
    </alternativeName>
</protein>
<evidence type="ECO:0000256" key="1">
    <source>
        <dbReference type="ARBA" id="ARBA00011063"/>
    </source>
</evidence>
<keyword evidence="4" id="KW-0904">Protein phosphatase</keyword>
<dbReference type="Proteomes" id="UP000031546">
    <property type="component" value="Unassembled WGS sequence"/>
</dbReference>
<name>A0A0C2E582_9STAP</name>
<reference evidence="12" key="3">
    <citation type="submission" date="2020-04" db="EMBL/GenBank/DDBJ databases">
        <authorList>
            <person name="Tanveer F."/>
            <person name="Xie Y."/>
            <person name="Shinwari Z.K."/>
        </authorList>
    </citation>
    <scope>NUCLEOTIDE SEQUENCE</scope>
    <source>
        <strain evidence="12">MOSEL-ME25</strain>
    </source>
</reference>
<evidence type="ECO:0000256" key="2">
    <source>
        <dbReference type="ARBA" id="ARBA00013064"/>
    </source>
</evidence>
<evidence type="ECO:0000313" key="11">
    <source>
        <dbReference type="EMBL" id="KIH70497.1"/>
    </source>
</evidence>
<dbReference type="Proteomes" id="UP000527860">
    <property type="component" value="Unassembled WGS sequence"/>
</dbReference>
<keyword evidence="3" id="KW-0378">Hydrolase</keyword>
<dbReference type="OrthoDB" id="9784339at2"/>
<dbReference type="EMBL" id="JXII01000006">
    <property type="protein sequence ID" value="KIH70497.1"/>
    <property type="molecule type" value="Genomic_DNA"/>
</dbReference>
<evidence type="ECO:0000313" key="13">
    <source>
        <dbReference type="Proteomes" id="UP000031546"/>
    </source>
</evidence>
<reference evidence="12 14" key="4">
    <citation type="submission" date="2022-12" db="EMBL/GenBank/DDBJ databases">
        <title>Genome analysis and biological profiling of marine Salinicoccus roseus MOSEL-ME25.</title>
        <authorList>
            <person name="Mirza F.T."/>
            <person name="Xie Y."/>
            <person name="Shinwari Z.K."/>
        </authorList>
    </citation>
    <scope>NUCLEOTIDE SEQUENCE [LARGE SCALE GENOMIC DNA]</scope>
    <source>
        <strain evidence="12 14">MOSEL-ME25</strain>
    </source>
</reference>
<dbReference type="GeneID" id="77845339"/>
<evidence type="ECO:0000256" key="8">
    <source>
        <dbReference type="ARBA" id="ARBA00051722"/>
    </source>
</evidence>
<dbReference type="Gene3D" id="3.40.50.2300">
    <property type="match status" value="1"/>
</dbReference>
<keyword evidence="14" id="KW-1185">Reference proteome</keyword>
<dbReference type="InterPro" id="IPR036196">
    <property type="entry name" value="Ptyr_pPase_sf"/>
</dbReference>
<evidence type="ECO:0000313" key="14">
    <source>
        <dbReference type="Proteomes" id="UP000527860"/>
    </source>
</evidence>
<dbReference type="PANTHER" id="PTHR11717">
    <property type="entry name" value="LOW MOLECULAR WEIGHT PROTEIN TYROSINE PHOSPHATASE"/>
    <property type="match status" value="1"/>
</dbReference>
<dbReference type="InterPro" id="IPR017867">
    <property type="entry name" value="Tyr_phospatase_low_mol_wt"/>
</dbReference>
<evidence type="ECO:0000256" key="6">
    <source>
        <dbReference type="ARBA" id="ARBA00040312"/>
    </source>
</evidence>
<evidence type="ECO:0000256" key="7">
    <source>
        <dbReference type="ARBA" id="ARBA00041820"/>
    </source>
</evidence>
<organism evidence="11 13">
    <name type="scientific">Salinicoccus roseus</name>
    <dbReference type="NCBI Taxonomy" id="45670"/>
    <lineage>
        <taxon>Bacteria</taxon>
        <taxon>Bacillati</taxon>
        <taxon>Bacillota</taxon>
        <taxon>Bacilli</taxon>
        <taxon>Bacillales</taxon>
        <taxon>Staphylococcaceae</taxon>
        <taxon>Salinicoccus</taxon>
    </lineage>
</organism>
<comment type="catalytic activity">
    <reaction evidence="8">
        <text>O-phospho-L-tyrosyl-[protein] + H2O = L-tyrosyl-[protein] + phosphate</text>
        <dbReference type="Rhea" id="RHEA:10684"/>
        <dbReference type="Rhea" id="RHEA-COMP:10136"/>
        <dbReference type="Rhea" id="RHEA-COMP:20101"/>
        <dbReference type="ChEBI" id="CHEBI:15377"/>
        <dbReference type="ChEBI" id="CHEBI:43474"/>
        <dbReference type="ChEBI" id="CHEBI:46858"/>
        <dbReference type="ChEBI" id="CHEBI:61978"/>
        <dbReference type="EC" id="3.1.3.48"/>
    </reaction>
</comment>
<accession>A0A0C2E582</accession>
<dbReference type="InterPro" id="IPR023485">
    <property type="entry name" value="Ptyr_pPase"/>
</dbReference>
<dbReference type="GO" id="GO:0004725">
    <property type="term" value="F:protein tyrosine phosphatase activity"/>
    <property type="evidence" value="ECO:0007669"/>
    <property type="project" value="UniProtKB-EC"/>
</dbReference>
<evidence type="ECO:0000256" key="9">
    <source>
        <dbReference type="PIRSR" id="PIRSR617867-1"/>
    </source>
</evidence>
<dbReference type="PRINTS" id="PR00719">
    <property type="entry name" value="LMWPTPASE"/>
</dbReference>
<feature type="active site" description="Proton donor" evidence="9">
    <location>
        <position position="112"/>
    </location>
</feature>
<dbReference type="EC" id="3.1.3.48" evidence="2"/>
<comment type="similarity">
    <text evidence="1">Belongs to the low molecular weight phosphotyrosine protein phosphatase family.</text>
</comment>
<feature type="active site" description="Nucleophile" evidence="9">
    <location>
        <position position="13"/>
    </location>
</feature>
<gene>
    <name evidence="12" type="ORF">F7P68_0008570</name>
    <name evidence="11" type="ORF">SN16_07205</name>
</gene>
<dbReference type="STRING" id="45670.SN16_07205"/>
<reference evidence="11 13" key="1">
    <citation type="submission" date="2015-01" db="EMBL/GenBank/DDBJ databases">
        <title>Genome sequences of high lactate-tolerant strain Salinicoccus roseus W12 with industrial interest.</title>
        <authorList>
            <person name="Wang H."/>
            <person name="Yu B."/>
        </authorList>
    </citation>
    <scope>NUCLEOTIDE SEQUENCE [LARGE SCALE GENOMIC DNA]</scope>
    <source>
        <strain evidence="11 13">W12</strain>
    </source>
</reference>
<evidence type="ECO:0000256" key="5">
    <source>
        <dbReference type="ARBA" id="ARBA00037193"/>
    </source>
</evidence>
<reference evidence="14" key="2">
    <citation type="submission" date="2020-04" db="EMBL/GenBank/DDBJ databases">
        <title>Genome analysis and biological profiling of marine Cellulosimicrobium funkei MOSEL-ME6.</title>
        <authorList>
            <person name="Tanveer F."/>
            <person name="Xie Y."/>
            <person name="Shinwari Z.K."/>
        </authorList>
    </citation>
    <scope>NUCLEOTIDE SEQUENCE [LARGE SCALE GENOMIC DNA]</scope>
    <source>
        <strain evidence="14">MOSEL-ME25</strain>
    </source>
</reference>
<feature type="domain" description="Phosphotyrosine protein phosphatase I" evidence="10">
    <location>
        <begin position="1"/>
        <end position="136"/>
    </location>
</feature>
<dbReference type="Pfam" id="PF01451">
    <property type="entry name" value="LMWPc"/>
    <property type="match status" value="1"/>
</dbReference>
<dbReference type="SUPFAM" id="SSF52788">
    <property type="entry name" value="Phosphotyrosine protein phosphatases I"/>
    <property type="match status" value="1"/>
</dbReference>
<comment type="caution">
    <text evidence="11">The sequence shown here is derived from an EMBL/GenBank/DDBJ whole genome shotgun (WGS) entry which is preliminary data.</text>
</comment>
<dbReference type="AlphaFoldDB" id="A0A0C2E582"/>
<sequence>MKIIFVCTGNTCRSPLAESYAKTQFRNEGTAFESRGLMVFADGISPLSKRIIEREGLEEPSSPRQLMGEDTEEALLLVMTKAHKRAVKDQFPSSDVRMISEFSEGTVEDVIDPYGGSEADYERAFRQLKQFIDKFRL</sequence>
<dbReference type="SMART" id="SM00226">
    <property type="entry name" value="LMWPc"/>
    <property type="match status" value="1"/>
</dbReference>
<dbReference type="EMBL" id="JABEVU030000001">
    <property type="protein sequence ID" value="MDB0580583.1"/>
    <property type="molecule type" value="Genomic_DNA"/>
</dbReference>
<evidence type="ECO:0000259" key="10">
    <source>
        <dbReference type="SMART" id="SM00226"/>
    </source>
</evidence>
<feature type="active site" description="Nucleophile" evidence="9">
    <location>
        <position position="7"/>
    </location>
</feature>
<dbReference type="RefSeq" id="WP_040105955.1">
    <property type="nucleotide sequence ID" value="NZ_JABEVU030000001.1"/>
</dbReference>
<dbReference type="InterPro" id="IPR050438">
    <property type="entry name" value="LMW_PTPase"/>
</dbReference>
<proteinExistence type="inferred from homology"/>
<evidence type="ECO:0000256" key="4">
    <source>
        <dbReference type="ARBA" id="ARBA00022912"/>
    </source>
</evidence>